<dbReference type="Proteomes" id="UP000319596">
    <property type="component" value="Segment"/>
</dbReference>
<dbReference type="GeneID" id="77924635"/>
<dbReference type="EMBL" id="MN096369">
    <property type="protein sequence ID" value="QDK02621.1"/>
    <property type="molecule type" value="Genomic_DNA"/>
</dbReference>
<keyword evidence="1" id="KW-0269">Exonuclease</keyword>
<reference evidence="1 2" key="1">
    <citation type="submission" date="2019-06" db="EMBL/GenBank/DDBJ databases">
        <authorList>
            <person name="Burns M.A."/>
            <person name="Hill G.C."/>
            <person name="Wesley B.E."/>
            <person name="Womack T.V."/>
            <person name="Krukonis G.P."/>
            <person name="Delesalle V.A."/>
            <person name="Garlena R.A."/>
            <person name="Russell D.A."/>
            <person name="Pope W.H."/>
            <person name="Jacobs-Sera D."/>
            <person name="Hatfull G.F."/>
        </authorList>
    </citation>
    <scope>NUCLEOTIDE SEQUENCE [LARGE SCALE GENOMIC DNA]</scope>
</reference>
<keyword evidence="1" id="KW-0378">Hydrolase</keyword>
<name>A0A514U104_9CAUD</name>
<protein>
    <submittedName>
        <fullName evidence="1">Exonuclease</fullName>
    </submittedName>
</protein>
<dbReference type="RefSeq" id="YP_010649117.1">
    <property type="nucleotide sequence ID" value="NC_070764.1"/>
</dbReference>
<keyword evidence="1" id="KW-0540">Nuclease</keyword>
<evidence type="ECO:0000313" key="1">
    <source>
        <dbReference type="EMBL" id="QDK02621.1"/>
    </source>
</evidence>
<accession>A0A514U104</accession>
<gene>
    <name evidence="1" type="primary">73</name>
    <name evidence="1" type="ORF">SEA_PHENDRIX_73</name>
</gene>
<dbReference type="KEGG" id="vg:77924635"/>
<organism evidence="1 2">
    <name type="scientific">Gordonia phage Phendrix</name>
    <dbReference type="NCBI Taxonomy" id="2593335"/>
    <lineage>
        <taxon>Viruses</taxon>
        <taxon>Duplodnaviria</taxon>
        <taxon>Heunggongvirae</taxon>
        <taxon>Uroviricota</taxon>
        <taxon>Caudoviricetes</taxon>
        <taxon>Godonkavirus</taxon>
        <taxon>Godonkavirus phendrix</taxon>
    </lineage>
</organism>
<dbReference type="GO" id="GO:0004527">
    <property type="term" value="F:exonuclease activity"/>
    <property type="evidence" value="ECO:0007669"/>
    <property type="project" value="UniProtKB-KW"/>
</dbReference>
<dbReference type="SUPFAM" id="SSF56300">
    <property type="entry name" value="Metallo-dependent phosphatases"/>
    <property type="match status" value="1"/>
</dbReference>
<sequence length="390" mass="42899">MRLSCNGVKVSLDDAIKNTASKTSPVLASTEFDGTEGFIQTGPLHSQPQTTSDFTDLLRQFGYDPETVEIVGPARISKWQQRPDSEFLSAYRFRIATRRECIDLPALYAAVEKTVQPEVSATGEGPVAVVVFADPQIGKTDARGGTPQLIERLEQKREALQEWITKIGPAKCVFVDAGDGVESFENTGSQPFTNDLSFPQQLDMYSTEVFKFVSVLCKSAPTTSLIVPSNHGAWRNGKQNLGNPQDDWGLFVHRQVAKQAQAIDMPLTCLMPEDYNESLVFDAGPATLGVTHGHQVGSPDRFPHWWAEQTHGGQPMATADVAITGHFHHLRVQPTGRNALSGRAKWWIQAPTLDNGSSWFVNRRGDESDPGMVVFTLNSEGFNLQSLEVL</sequence>
<evidence type="ECO:0000313" key="2">
    <source>
        <dbReference type="Proteomes" id="UP000319596"/>
    </source>
</evidence>
<dbReference type="InterPro" id="IPR029052">
    <property type="entry name" value="Metallo-depent_PP-like"/>
</dbReference>
<keyword evidence="2" id="KW-1185">Reference proteome</keyword>
<proteinExistence type="predicted"/>